<feature type="domain" description="GIY-YIG" evidence="2">
    <location>
        <begin position="4"/>
        <end position="80"/>
    </location>
</feature>
<sequence>MSAPAWFVYFVRTAGNALYCGITTNLERRFALHQQGRGAKALRGKGPLKLVWSAAVPEGKRAALQVEYRIKRLPKAQKEALVQGELAFALLQRRWQIGDDRASQQDSID</sequence>
<dbReference type="InterPro" id="IPR000305">
    <property type="entry name" value="GIY-YIG_endonuc"/>
</dbReference>
<keyword evidence="4" id="KW-1185">Reference proteome</keyword>
<reference evidence="3 4" key="1">
    <citation type="submission" date="2023-02" db="EMBL/GenBank/DDBJ databases">
        <title>Vibrio intestini sp. nov., a close relative of Vibrio cholerae isolated from the intestine of Healthy Culter dabryi.</title>
        <authorList>
            <person name="Wu N."/>
        </authorList>
    </citation>
    <scope>NUCLEOTIDE SEQUENCE [LARGE SCALE GENOMIC DNA]</scope>
    <source>
        <strain evidence="3 4">DSL-7</strain>
    </source>
</reference>
<dbReference type="Proteomes" id="UP001216189">
    <property type="component" value="Unassembled WGS sequence"/>
</dbReference>
<dbReference type="InterPro" id="IPR050190">
    <property type="entry name" value="UPF0213_domain"/>
</dbReference>
<protein>
    <submittedName>
        <fullName evidence="3">GIY-YIG nuclease family protein</fullName>
    </submittedName>
</protein>
<organism evidence="3 4">
    <name type="scientific">Vibrio chanodichtyis</name>
    <dbReference type="NCBI Taxonomy" id="3027932"/>
    <lineage>
        <taxon>Bacteria</taxon>
        <taxon>Pseudomonadati</taxon>
        <taxon>Pseudomonadota</taxon>
        <taxon>Gammaproteobacteria</taxon>
        <taxon>Vibrionales</taxon>
        <taxon>Vibrionaceae</taxon>
        <taxon>Vibrio</taxon>
    </lineage>
</organism>
<dbReference type="PROSITE" id="PS50164">
    <property type="entry name" value="GIY_YIG"/>
    <property type="match status" value="1"/>
</dbReference>
<dbReference type="Gene3D" id="3.40.1440.10">
    <property type="entry name" value="GIY-YIG endonuclease"/>
    <property type="match status" value="1"/>
</dbReference>
<evidence type="ECO:0000259" key="2">
    <source>
        <dbReference type="PROSITE" id="PS50164"/>
    </source>
</evidence>
<evidence type="ECO:0000313" key="3">
    <source>
        <dbReference type="EMBL" id="MDE1514069.1"/>
    </source>
</evidence>
<dbReference type="CDD" id="cd10456">
    <property type="entry name" value="GIY-YIG_UPF0213"/>
    <property type="match status" value="1"/>
</dbReference>
<name>A0ABT5UXJ9_9VIBR</name>
<accession>A0ABT5UXJ9</accession>
<dbReference type="Pfam" id="PF01541">
    <property type="entry name" value="GIY-YIG"/>
    <property type="match status" value="1"/>
</dbReference>
<dbReference type="PANTHER" id="PTHR34477:SF1">
    <property type="entry name" value="UPF0213 PROTEIN YHBQ"/>
    <property type="match status" value="1"/>
</dbReference>
<comment type="similarity">
    <text evidence="1">Belongs to the UPF0213 family.</text>
</comment>
<evidence type="ECO:0000313" key="4">
    <source>
        <dbReference type="Proteomes" id="UP001216189"/>
    </source>
</evidence>
<evidence type="ECO:0000256" key="1">
    <source>
        <dbReference type="ARBA" id="ARBA00007435"/>
    </source>
</evidence>
<gene>
    <name evidence="3" type="ORF">PUN32_03450</name>
</gene>
<proteinExistence type="inferred from homology"/>
<dbReference type="EMBL" id="JARBFT010000002">
    <property type="protein sequence ID" value="MDE1514069.1"/>
    <property type="molecule type" value="Genomic_DNA"/>
</dbReference>
<comment type="caution">
    <text evidence="3">The sequence shown here is derived from an EMBL/GenBank/DDBJ whole genome shotgun (WGS) entry which is preliminary data.</text>
</comment>
<dbReference type="PANTHER" id="PTHR34477">
    <property type="entry name" value="UPF0213 PROTEIN YHBQ"/>
    <property type="match status" value="1"/>
</dbReference>
<dbReference type="SUPFAM" id="SSF82771">
    <property type="entry name" value="GIY-YIG endonuclease"/>
    <property type="match status" value="1"/>
</dbReference>
<dbReference type="RefSeq" id="WP_274721774.1">
    <property type="nucleotide sequence ID" value="NZ_JARBFT010000002.1"/>
</dbReference>
<dbReference type="InterPro" id="IPR035901">
    <property type="entry name" value="GIY-YIG_endonuc_sf"/>
</dbReference>